<feature type="non-terminal residue" evidence="1">
    <location>
        <position position="1"/>
    </location>
</feature>
<protein>
    <submittedName>
        <fullName evidence="1">Uncharacterized protein</fullName>
    </submittedName>
</protein>
<dbReference type="Proteomes" id="UP001432027">
    <property type="component" value="Unassembled WGS sequence"/>
</dbReference>
<accession>A0AAV5STZ7</accession>
<proteinExistence type="predicted"/>
<sequence length="78" mass="9320">TMEHSSTLQSQSFPHFSFCNENPFRRSVVDENPEFREIATFLRQYELISLNETTNDDFNLANITDRLLRQEHARVMQR</sequence>
<feature type="non-terminal residue" evidence="1">
    <location>
        <position position="78"/>
    </location>
</feature>
<name>A0AAV5STZ7_9BILA</name>
<dbReference type="EMBL" id="BTSX01000002">
    <property type="protein sequence ID" value="GMS86831.1"/>
    <property type="molecule type" value="Genomic_DNA"/>
</dbReference>
<comment type="caution">
    <text evidence="1">The sequence shown here is derived from an EMBL/GenBank/DDBJ whole genome shotgun (WGS) entry which is preliminary data.</text>
</comment>
<organism evidence="1 2">
    <name type="scientific">Pristionchus entomophagus</name>
    <dbReference type="NCBI Taxonomy" id="358040"/>
    <lineage>
        <taxon>Eukaryota</taxon>
        <taxon>Metazoa</taxon>
        <taxon>Ecdysozoa</taxon>
        <taxon>Nematoda</taxon>
        <taxon>Chromadorea</taxon>
        <taxon>Rhabditida</taxon>
        <taxon>Rhabditina</taxon>
        <taxon>Diplogasteromorpha</taxon>
        <taxon>Diplogasteroidea</taxon>
        <taxon>Neodiplogasteridae</taxon>
        <taxon>Pristionchus</taxon>
    </lineage>
</organism>
<gene>
    <name evidence="1" type="ORF">PENTCL1PPCAC_9006</name>
</gene>
<dbReference type="AlphaFoldDB" id="A0AAV5STZ7"/>
<evidence type="ECO:0000313" key="1">
    <source>
        <dbReference type="EMBL" id="GMS86831.1"/>
    </source>
</evidence>
<reference evidence="1" key="1">
    <citation type="submission" date="2023-10" db="EMBL/GenBank/DDBJ databases">
        <title>Genome assembly of Pristionchus species.</title>
        <authorList>
            <person name="Yoshida K."/>
            <person name="Sommer R.J."/>
        </authorList>
    </citation>
    <scope>NUCLEOTIDE SEQUENCE</scope>
    <source>
        <strain evidence="1">RS0144</strain>
    </source>
</reference>
<evidence type="ECO:0000313" key="2">
    <source>
        <dbReference type="Proteomes" id="UP001432027"/>
    </source>
</evidence>
<keyword evidence="2" id="KW-1185">Reference proteome</keyword>